<proteinExistence type="predicted"/>
<protein>
    <submittedName>
        <fullName evidence="2">Uncharacterized protein</fullName>
    </submittedName>
</protein>
<gene>
    <name evidence="2" type="ORF">LHYA1_G002776</name>
</gene>
<sequence>METSYLNFKNVLRSANARTVAAAQLQQSLPSTDSSYGTAPPNAIMPANTSSPIDASQQMKR</sequence>
<evidence type="ECO:0000313" key="2">
    <source>
        <dbReference type="EMBL" id="TVY28125.1"/>
    </source>
</evidence>
<evidence type="ECO:0000313" key="3">
    <source>
        <dbReference type="Proteomes" id="UP000431533"/>
    </source>
</evidence>
<accession>A0A8H8R5X4</accession>
<organism evidence="2 3">
    <name type="scientific">Lachnellula hyalina</name>
    <dbReference type="NCBI Taxonomy" id="1316788"/>
    <lineage>
        <taxon>Eukaryota</taxon>
        <taxon>Fungi</taxon>
        <taxon>Dikarya</taxon>
        <taxon>Ascomycota</taxon>
        <taxon>Pezizomycotina</taxon>
        <taxon>Leotiomycetes</taxon>
        <taxon>Helotiales</taxon>
        <taxon>Lachnaceae</taxon>
        <taxon>Lachnellula</taxon>
    </lineage>
</organism>
<dbReference type="AlphaFoldDB" id="A0A8H8R5X4"/>
<evidence type="ECO:0000256" key="1">
    <source>
        <dbReference type="SAM" id="MobiDB-lite"/>
    </source>
</evidence>
<name>A0A8H8R5X4_9HELO</name>
<dbReference type="Proteomes" id="UP000431533">
    <property type="component" value="Unassembled WGS sequence"/>
</dbReference>
<dbReference type="RefSeq" id="XP_031006913.1">
    <property type="nucleotide sequence ID" value="XM_031147750.1"/>
</dbReference>
<feature type="compositionally biased region" description="Polar residues" evidence="1">
    <location>
        <begin position="47"/>
        <end position="61"/>
    </location>
</feature>
<dbReference type="GeneID" id="41982974"/>
<dbReference type="EMBL" id="QGMH01000036">
    <property type="protein sequence ID" value="TVY28125.1"/>
    <property type="molecule type" value="Genomic_DNA"/>
</dbReference>
<reference evidence="2 3" key="1">
    <citation type="submission" date="2018-05" db="EMBL/GenBank/DDBJ databases">
        <title>Genome sequencing and assembly of the regulated plant pathogen Lachnellula willkommii and related sister species for the development of diagnostic species identification markers.</title>
        <authorList>
            <person name="Giroux E."/>
            <person name="Bilodeau G."/>
        </authorList>
    </citation>
    <scope>NUCLEOTIDE SEQUENCE [LARGE SCALE GENOMIC DNA]</scope>
    <source>
        <strain evidence="2 3">CBS 185.66</strain>
    </source>
</reference>
<dbReference type="OrthoDB" id="10290803at2759"/>
<feature type="compositionally biased region" description="Polar residues" evidence="1">
    <location>
        <begin position="26"/>
        <end position="37"/>
    </location>
</feature>
<comment type="caution">
    <text evidence="2">The sequence shown here is derived from an EMBL/GenBank/DDBJ whole genome shotgun (WGS) entry which is preliminary data.</text>
</comment>
<keyword evidence="3" id="KW-1185">Reference proteome</keyword>
<feature type="region of interest" description="Disordered" evidence="1">
    <location>
        <begin position="26"/>
        <end position="61"/>
    </location>
</feature>